<evidence type="ECO:0000259" key="2">
    <source>
        <dbReference type="PROSITE" id="PS51186"/>
    </source>
</evidence>
<dbReference type="PANTHER" id="PTHR43610:SF1">
    <property type="entry name" value="N-ACETYLTRANSFERASE DOMAIN-CONTAINING PROTEIN"/>
    <property type="match status" value="1"/>
</dbReference>
<proteinExistence type="predicted"/>
<evidence type="ECO:0000313" key="3">
    <source>
        <dbReference type="EMBL" id="MTE12452.1"/>
    </source>
</evidence>
<feature type="region of interest" description="Disordered" evidence="1">
    <location>
        <begin position="199"/>
        <end position="248"/>
    </location>
</feature>
<dbReference type="Proteomes" id="UP000432464">
    <property type="component" value="Unassembled WGS sequence"/>
</dbReference>
<sequence length="248" mass="27496">MFESADFSIKPTLTGTRVVLRPFISEDLDAILTALRDPDVRRLTGSVHDDTTEITPEDPAETRRLRDWYATREAQPDRLDLAIVEVATARCVGEAVLNQWDPGNRSCNFRILIGPGGQGRGLGTEATRLIVGYGFETLGLHRISLEVYAFNPRARRSYEKAGFRPEGVLRESLRYGDRWIDATVMSILAREWAEHRGYPESAQPAGESGQAPRLQEVGDGGGDSGDGIGQVGRNREGGSPRRRHPVRR</sequence>
<organism evidence="3 4">
    <name type="scientific">Nocardia aurantiaca</name>
    <dbReference type="NCBI Taxonomy" id="2675850"/>
    <lineage>
        <taxon>Bacteria</taxon>
        <taxon>Bacillati</taxon>
        <taxon>Actinomycetota</taxon>
        <taxon>Actinomycetes</taxon>
        <taxon>Mycobacteriales</taxon>
        <taxon>Nocardiaceae</taxon>
        <taxon>Nocardia</taxon>
    </lineage>
</organism>
<keyword evidence="4" id="KW-1185">Reference proteome</keyword>
<dbReference type="InterPro" id="IPR000182">
    <property type="entry name" value="GNAT_dom"/>
</dbReference>
<reference evidence="3 4" key="1">
    <citation type="submission" date="2019-11" db="EMBL/GenBank/DDBJ databases">
        <title>Nocardia sp. nov. CT2-14 isolated from soil.</title>
        <authorList>
            <person name="Kanchanasin P."/>
            <person name="Tanasupawat S."/>
            <person name="Yuki M."/>
            <person name="Kudo T."/>
        </authorList>
    </citation>
    <scope>NUCLEOTIDE SEQUENCE [LARGE SCALE GENOMIC DNA]</scope>
    <source>
        <strain evidence="3 4">CT2-14</strain>
    </source>
</reference>
<dbReference type="RefSeq" id="WP_328289797.1">
    <property type="nucleotide sequence ID" value="NZ_WMBB01000003.1"/>
</dbReference>
<feature type="compositionally biased region" description="Gly residues" evidence="1">
    <location>
        <begin position="218"/>
        <end position="230"/>
    </location>
</feature>
<accession>A0A6I3KRB6</accession>
<feature type="domain" description="N-acetyltransferase" evidence="2">
    <location>
        <begin position="18"/>
        <end position="190"/>
    </location>
</feature>
<name>A0A6I3KRB6_9NOCA</name>
<dbReference type="PROSITE" id="PS51186">
    <property type="entry name" value="GNAT"/>
    <property type="match status" value="1"/>
</dbReference>
<dbReference type="Gene3D" id="3.40.630.30">
    <property type="match status" value="1"/>
</dbReference>
<dbReference type="AlphaFoldDB" id="A0A6I3KRB6"/>
<keyword evidence="3" id="KW-0808">Transferase</keyword>
<dbReference type="EMBL" id="WMBB01000003">
    <property type="protein sequence ID" value="MTE12452.1"/>
    <property type="molecule type" value="Genomic_DNA"/>
</dbReference>
<protein>
    <submittedName>
        <fullName evidence="3">GNAT family N-acetyltransferase</fullName>
    </submittedName>
</protein>
<dbReference type="SUPFAM" id="SSF55729">
    <property type="entry name" value="Acyl-CoA N-acyltransferases (Nat)"/>
    <property type="match status" value="1"/>
</dbReference>
<comment type="caution">
    <text evidence="3">The sequence shown here is derived from an EMBL/GenBank/DDBJ whole genome shotgun (WGS) entry which is preliminary data.</text>
</comment>
<evidence type="ECO:0000256" key="1">
    <source>
        <dbReference type="SAM" id="MobiDB-lite"/>
    </source>
</evidence>
<dbReference type="InterPro" id="IPR016181">
    <property type="entry name" value="Acyl_CoA_acyltransferase"/>
</dbReference>
<gene>
    <name evidence="3" type="ORF">GLP40_06605</name>
</gene>
<dbReference type="Pfam" id="PF13302">
    <property type="entry name" value="Acetyltransf_3"/>
    <property type="match status" value="1"/>
</dbReference>
<evidence type="ECO:0000313" key="4">
    <source>
        <dbReference type="Proteomes" id="UP000432464"/>
    </source>
</evidence>
<dbReference type="GO" id="GO:0016747">
    <property type="term" value="F:acyltransferase activity, transferring groups other than amino-acyl groups"/>
    <property type="evidence" value="ECO:0007669"/>
    <property type="project" value="InterPro"/>
</dbReference>
<dbReference type="PANTHER" id="PTHR43610">
    <property type="entry name" value="BLL6696 PROTEIN"/>
    <property type="match status" value="1"/>
</dbReference>